<comment type="caution">
    <text evidence="2">The sequence shown here is derived from an EMBL/GenBank/DDBJ whole genome shotgun (WGS) entry which is preliminary data.</text>
</comment>
<reference evidence="2 3" key="1">
    <citation type="submission" date="2015-01" db="EMBL/GenBank/DDBJ databases">
        <title>Complete genome of Pseudomonas batumici UCM B-321 producer of the batumin antibiotic with strong antistaphilococcal and potential anticancer activity.</title>
        <authorList>
            <person name="Klochko V.V."/>
            <person name="Zelena L.B."/>
            <person name="Elena K.A."/>
            <person name="Reva O.N."/>
        </authorList>
    </citation>
    <scope>NUCLEOTIDE SEQUENCE [LARGE SCALE GENOMIC DNA]</scope>
    <source>
        <strain evidence="2 3">UCM B-321</strain>
    </source>
</reference>
<dbReference type="PATRIC" id="fig|226910.6.peg.4005"/>
<gene>
    <name evidence="2" type="ORF">UCMB321_4011</name>
</gene>
<protein>
    <submittedName>
        <fullName evidence="2">Uncharacterized protein</fullName>
    </submittedName>
</protein>
<dbReference type="EMBL" id="JXDG01000055">
    <property type="protein sequence ID" value="KIH82209.1"/>
    <property type="molecule type" value="Genomic_DNA"/>
</dbReference>
<accession>A0A0C2E8M9</accession>
<proteinExistence type="predicted"/>
<dbReference type="AlphaFoldDB" id="A0A0C2E8M9"/>
<keyword evidence="1" id="KW-0812">Transmembrane</keyword>
<evidence type="ECO:0000256" key="1">
    <source>
        <dbReference type="SAM" id="Phobius"/>
    </source>
</evidence>
<dbReference type="RefSeq" id="WP_040070181.1">
    <property type="nucleotide sequence ID" value="NZ_CP144470.1"/>
</dbReference>
<keyword evidence="3" id="KW-1185">Reference proteome</keyword>
<dbReference type="Proteomes" id="UP000031535">
    <property type="component" value="Unassembled WGS sequence"/>
</dbReference>
<organism evidence="2 3">
    <name type="scientific">Pseudomonas batumici</name>
    <dbReference type="NCBI Taxonomy" id="226910"/>
    <lineage>
        <taxon>Bacteria</taxon>
        <taxon>Pseudomonadati</taxon>
        <taxon>Pseudomonadota</taxon>
        <taxon>Gammaproteobacteria</taxon>
        <taxon>Pseudomonadales</taxon>
        <taxon>Pseudomonadaceae</taxon>
        <taxon>Pseudomonas</taxon>
    </lineage>
</organism>
<name>A0A0C2E8M9_9PSED</name>
<evidence type="ECO:0000313" key="3">
    <source>
        <dbReference type="Proteomes" id="UP000031535"/>
    </source>
</evidence>
<dbReference type="InterPro" id="IPR049711">
    <property type="entry name" value="PA3371-like"/>
</dbReference>
<keyword evidence="1" id="KW-0472">Membrane</keyword>
<sequence length="63" mass="6847">MSRYAFTFLILTLLGSIALWAAPADAFTLPLVVATGLFGVFFVLALFAGRKIRFDPVLRPSAD</sequence>
<dbReference type="OrthoDB" id="7024698at2"/>
<keyword evidence="1" id="KW-1133">Transmembrane helix</keyword>
<feature type="transmembrane region" description="Helical" evidence="1">
    <location>
        <begin position="31"/>
        <end position="49"/>
    </location>
</feature>
<dbReference type="NCBIfam" id="NF041882">
    <property type="entry name" value="PA3371_fam"/>
    <property type="match status" value="1"/>
</dbReference>
<evidence type="ECO:0000313" key="2">
    <source>
        <dbReference type="EMBL" id="KIH82209.1"/>
    </source>
</evidence>